<dbReference type="AlphaFoldDB" id="A0A024U346"/>
<dbReference type="GeneID" id="20084412"/>
<organism evidence="2">
    <name type="scientific">Aphanomyces invadans</name>
    <dbReference type="NCBI Taxonomy" id="157072"/>
    <lineage>
        <taxon>Eukaryota</taxon>
        <taxon>Sar</taxon>
        <taxon>Stramenopiles</taxon>
        <taxon>Oomycota</taxon>
        <taxon>Saprolegniomycetes</taxon>
        <taxon>Saprolegniales</taxon>
        <taxon>Verrucalvaceae</taxon>
        <taxon>Aphanomyces</taxon>
    </lineage>
</organism>
<protein>
    <submittedName>
        <fullName evidence="2">Uncharacterized protein</fullName>
    </submittedName>
</protein>
<evidence type="ECO:0000313" key="2">
    <source>
        <dbReference type="EMBL" id="ETW00836.1"/>
    </source>
</evidence>
<dbReference type="eggNOG" id="ENOG502S2HE">
    <property type="taxonomic scope" value="Eukaryota"/>
</dbReference>
<accession>A0A024U346</accession>
<dbReference type="PANTHER" id="PTHR35559:SF1">
    <property type="entry name" value="CHITIN-BINDING TYPE-4 DOMAIN-CONTAINING PROTEIN"/>
    <property type="match status" value="1"/>
</dbReference>
<sequence length="279" mass="31496">MTSRCHDGAFLQVRTVLLPHSWNRDFVQMWFLRVLTSVMVAVVVRGHSWIECSNYLIESDADKHYYNPTKCTGFPRCAAARGDVFGNEGSLTYQQTTTSCQCNRNAANAYTASTPKAKYTPGQRVCLAYPAKNHVAAPCTNEYIPDSGMRIYRSKKDETSDPALFEWPHEYTHLNGAHVNGVIDYKGFQNCPKFCENKDKALCTVCFDLEHDLADGAYTFHWEWSFNPGQDRYVSCWEVDVGEARNRNNSPSVVPKPPVSPTASPPSNNRNDVELECDE</sequence>
<dbReference type="EMBL" id="KI913964">
    <property type="protein sequence ID" value="ETW00836.1"/>
    <property type="molecule type" value="Genomic_DNA"/>
</dbReference>
<feature type="compositionally biased region" description="Pro residues" evidence="1">
    <location>
        <begin position="254"/>
        <end position="264"/>
    </location>
</feature>
<feature type="region of interest" description="Disordered" evidence="1">
    <location>
        <begin position="247"/>
        <end position="279"/>
    </location>
</feature>
<name>A0A024U346_9STRA</name>
<gene>
    <name evidence="2" type="ORF">H310_07362</name>
</gene>
<dbReference type="VEuPathDB" id="FungiDB:H310_07362"/>
<evidence type="ECO:0000256" key="1">
    <source>
        <dbReference type="SAM" id="MobiDB-lite"/>
    </source>
</evidence>
<proteinExistence type="predicted"/>
<dbReference type="PANTHER" id="PTHR35559">
    <property type="entry name" value="CHITIN-BINDING TYPE-4 DOMAIN-CONTAINING PROTEIN"/>
    <property type="match status" value="1"/>
</dbReference>
<dbReference type="RefSeq" id="XP_008870971.1">
    <property type="nucleotide sequence ID" value="XM_008872749.1"/>
</dbReference>
<reference evidence="2" key="1">
    <citation type="submission" date="2013-12" db="EMBL/GenBank/DDBJ databases">
        <title>The Genome Sequence of Aphanomyces invadans NJM9701.</title>
        <authorList>
            <consortium name="The Broad Institute Genomics Platform"/>
            <person name="Russ C."/>
            <person name="Tyler B."/>
            <person name="van West P."/>
            <person name="Dieguez-Uribeondo J."/>
            <person name="Young S.K."/>
            <person name="Zeng Q."/>
            <person name="Gargeya S."/>
            <person name="Fitzgerald M."/>
            <person name="Abouelleil A."/>
            <person name="Alvarado L."/>
            <person name="Chapman S.B."/>
            <person name="Gainer-Dewar J."/>
            <person name="Goldberg J."/>
            <person name="Griggs A."/>
            <person name="Gujja S."/>
            <person name="Hansen M."/>
            <person name="Howarth C."/>
            <person name="Imamovic A."/>
            <person name="Ireland A."/>
            <person name="Larimer J."/>
            <person name="McCowan C."/>
            <person name="Murphy C."/>
            <person name="Pearson M."/>
            <person name="Poon T.W."/>
            <person name="Priest M."/>
            <person name="Roberts A."/>
            <person name="Saif S."/>
            <person name="Shea T."/>
            <person name="Sykes S."/>
            <person name="Wortman J."/>
            <person name="Nusbaum C."/>
            <person name="Birren B."/>
        </authorList>
    </citation>
    <scope>NUCLEOTIDE SEQUENCE [LARGE SCALE GENOMIC DNA]</scope>
    <source>
        <strain evidence="2">NJM9701</strain>
    </source>
</reference>
<dbReference type="OrthoDB" id="165036at2759"/>